<evidence type="ECO:0000313" key="2">
    <source>
        <dbReference type="Proteomes" id="UP000076871"/>
    </source>
</evidence>
<evidence type="ECO:0000313" key="1">
    <source>
        <dbReference type="EMBL" id="KZT09043.1"/>
    </source>
</evidence>
<name>A0A165FIZ6_9APHY</name>
<keyword evidence="2" id="KW-1185">Reference proteome</keyword>
<dbReference type="InParanoid" id="A0A165FIZ6"/>
<dbReference type="GeneID" id="63829304"/>
<gene>
    <name evidence="1" type="ORF">LAESUDRAFT_757212</name>
</gene>
<dbReference type="AlphaFoldDB" id="A0A165FIZ6"/>
<protein>
    <submittedName>
        <fullName evidence="1">Uncharacterized protein</fullName>
    </submittedName>
</protein>
<reference evidence="1 2" key="1">
    <citation type="journal article" date="2016" name="Mol. Biol. Evol.">
        <title>Comparative Genomics of Early-Diverging Mushroom-Forming Fungi Provides Insights into the Origins of Lignocellulose Decay Capabilities.</title>
        <authorList>
            <person name="Nagy L.G."/>
            <person name="Riley R."/>
            <person name="Tritt A."/>
            <person name="Adam C."/>
            <person name="Daum C."/>
            <person name="Floudas D."/>
            <person name="Sun H."/>
            <person name="Yadav J.S."/>
            <person name="Pangilinan J."/>
            <person name="Larsson K.H."/>
            <person name="Matsuura K."/>
            <person name="Barry K."/>
            <person name="Labutti K."/>
            <person name="Kuo R."/>
            <person name="Ohm R.A."/>
            <person name="Bhattacharya S.S."/>
            <person name="Shirouzu T."/>
            <person name="Yoshinaga Y."/>
            <person name="Martin F.M."/>
            <person name="Grigoriev I.V."/>
            <person name="Hibbett D.S."/>
        </authorList>
    </citation>
    <scope>NUCLEOTIDE SEQUENCE [LARGE SCALE GENOMIC DNA]</scope>
    <source>
        <strain evidence="1 2">93-53</strain>
    </source>
</reference>
<sequence length="111" mass="11756">MPPPQTAVDDIATVIAALYNNLKIQLTALETCTSSSAAVHSPFALAEELSKNLVIKCLSITQPPCSTHQPELIDDAHSSVALEFEDPDGSALATLLHTSLFTFGAPVTMLH</sequence>
<accession>A0A165FIZ6</accession>
<organism evidence="1 2">
    <name type="scientific">Laetiporus sulphureus 93-53</name>
    <dbReference type="NCBI Taxonomy" id="1314785"/>
    <lineage>
        <taxon>Eukaryota</taxon>
        <taxon>Fungi</taxon>
        <taxon>Dikarya</taxon>
        <taxon>Basidiomycota</taxon>
        <taxon>Agaricomycotina</taxon>
        <taxon>Agaricomycetes</taxon>
        <taxon>Polyporales</taxon>
        <taxon>Laetiporus</taxon>
    </lineage>
</organism>
<dbReference type="Proteomes" id="UP000076871">
    <property type="component" value="Unassembled WGS sequence"/>
</dbReference>
<dbReference type="RefSeq" id="XP_040766783.1">
    <property type="nucleotide sequence ID" value="XM_040912276.1"/>
</dbReference>
<proteinExistence type="predicted"/>
<dbReference type="EMBL" id="KV427613">
    <property type="protein sequence ID" value="KZT09043.1"/>
    <property type="molecule type" value="Genomic_DNA"/>
</dbReference>
<dbReference type="OrthoDB" id="3270591at2759"/>